<keyword evidence="2 6" id="KW-0378">Hydrolase</keyword>
<dbReference type="Proteomes" id="UP000006381">
    <property type="component" value="Chromosome"/>
</dbReference>
<dbReference type="PRINTS" id="PR00131">
    <property type="entry name" value="GLHYDRLASE1"/>
</dbReference>
<keyword evidence="7" id="KW-1185">Reference proteome</keyword>
<evidence type="ECO:0000313" key="7">
    <source>
        <dbReference type="Proteomes" id="UP000006381"/>
    </source>
</evidence>
<dbReference type="RefSeq" id="WP_003548401.1">
    <property type="nucleotide sequence ID" value="NC_006814.3"/>
</dbReference>
<dbReference type="InterPro" id="IPR017853">
    <property type="entry name" value="GH"/>
</dbReference>
<evidence type="ECO:0000256" key="5">
    <source>
        <dbReference type="RuleBase" id="RU003690"/>
    </source>
</evidence>
<dbReference type="KEGG" id="lac:LBA1574"/>
<gene>
    <name evidence="6" type="primary">bglH</name>
    <name evidence="6" type="ordered locus">LBA1574</name>
</gene>
<proteinExistence type="inferred from homology"/>
<dbReference type="PROSITE" id="PS00572">
    <property type="entry name" value="GLYCOSYL_HYDROL_F1_1"/>
    <property type="match status" value="1"/>
</dbReference>
<sequence length="480" mass="55724">MKNNKYEFPKNFLWGGALAASQCEGFPTEDGGGYSTADALPKGVFGDIKIPPVKDYLKKEAIDFYHRYPEDIKMFGELGLKMLRISISWARIFPNGDDKEPNQAELEHYDRLIQTLIDQGIEPMITLEHFDFPLHLVTQYGGWKNRKLIKLYARFVELLFNRYKNKVRYWITFNEINVTLDAPFNGVGLMDDAKNVNKNDLYQAIHNQFVASSLAVKIGHEINPDFMIGCMVANSPYYPLTPDPKDVLKAMEEDRRTYFFTDVQARGTYPGYMKRYFDENNIHFQTLPEDIDLLKKYTVDYISFSYYMSYCATTHEKNNKKIRGNIQSAVPNPYLEKSDWGWQIDPVGLRIALNRYYYRYQKPLFVVENGIGAHDKLVKDKNGNITVNDSYRIEYLQAHLKQAWEAIRDGVDLLGYTCWTPIDIVSNGVAEMAKRYGLIYVDRNNDGTGSLSRYKKRSFFWYQKVIKSNGTELAENIIKN</sequence>
<keyword evidence="3 6" id="KW-0326">Glycosidase</keyword>
<evidence type="ECO:0000313" key="6">
    <source>
        <dbReference type="EMBL" id="AAV43391.1"/>
    </source>
</evidence>
<comment type="similarity">
    <text evidence="1 5">Belongs to the glycosyl hydrolase 1 family.</text>
</comment>
<dbReference type="InterPro" id="IPR001360">
    <property type="entry name" value="Glyco_hydro_1"/>
</dbReference>
<dbReference type="PANTHER" id="PTHR10353:SF122">
    <property type="entry name" value="6-PHOSPHO-BETA-GLUCOSIDASE ASCB-RELATED"/>
    <property type="match status" value="1"/>
</dbReference>
<dbReference type="PATRIC" id="fig|272621.13.peg.1496"/>
<reference evidence="6 7" key="1">
    <citation type="journal article" date="2005" name="Proc. Natl. Acad. Sci. U.S.A.">
        <title>Complete genome sequence of the probiotic lactic acid bacterium Lactobacillus acidophilus NCFM.</title>
        <authorList>
            <person name="Altermann E."/>
            <person name="Russell W.M."/>
            <person name="Azcarate-Peril M.A."/>
            <person name="Barrangou R."/>
            <person name="Buck B.L."/>
            <person name="McAuliffe O."/>
            <person name="Souther N."/>
            <person name="Dobson A."/>
            <person name="Duong T."/>
            <person name="Callanan M."/>
            <person name="Lick S."/>
            <person name="Hamrick A."/>
            <person name="Cano R."/>
            <person name="Klaenhammer T.R."/>
        </authorList>
    </citation>
    <scope>NUCLEOTIDE SEQUENCE [LARGE SCALE GENOMIC DNA]</scope>
    <source>
        <strain evidence="7">ATCC 700396 / NCK56 / N2 / NCFM</strain>
    </source>
</reference>
<evidence type="ECO:0000256" key="1">
    <source>
        <dbReference type="ARBA" id="ARBA00010838"/>
    </source>
</evidence>
<protein>
    <submittedName>
        <fullName evidence="6">Beta-glucosidase</fullName>
        <ecNumber evidence="6">3.2.1.86</ecNumber>
    </submittedName>
</protein>
<dbReference type="EC" id="3.2.1.86" evidence="6"/>
<dbReference type="FunFam" id="3.20.20.80:FF:000004">
    <property type="entry name" value="Beta-glucosidase 6-phospho-beta-glucosidase"/>
    <property type="match status" value="1"/>
</dbReference>
<dbReference type="PANTHER" id="PTHR10353">
    <property type="entry name" value="GLYCOSYL HYDROLASE"/>
    <property type="match status" value="1"/>
</dbReference>
<dbReference type="AlphaFoldDB" id="Q5FIT3"/>
<dbReference type="HOGENOM" id="CLU_001859_0_2_9"/>
<feature type="active site" description="Nucleophile" evidence="4">
    <location>
        <position position="368"/>
    </location>
</feature>
<dbReference type="Gene3D" id="3.20.20.80">
    <property type="entry name" value="Glycosidases"/>
    <property type="match status" value="1"/>
</dbReference>
<dbReference type="GO" id="GO:0016052">
    <property type="term" value="P:carbohydrate catabolic process"/>
    <property type="evidence" value="ECO:0007669"/>
    <property type="project" value="TreeGrafter"/>
</dbReference>
<dbReference type="GeneID" id="93289361"/>
<evidence type="ECO:0000256" key="3">
    <source>
        <dbReference type="ARBA" id="ARBA00023295"/>
    </source>
</evidence>
<evidence type="ECO:0000256" key="2">
    <source>
        <dbReference type="ARBA" id="ARBA00022801"/>
    </source>
</evidence>
<dbReference type="STRING" id="272621.LBA1574"/>
<dbReference type="OrthoDB" id="1688691at2"/>
<dbReference type="EMBL" id="CP000033">
    <property type="protein sequence ID" value="AAV43391.1"/>
    <property type="molecule type" value="Genomic_DNA"/>
</dbReference>
<accession>Q5FIT3</accession>
<dbReference type="CAZy" id="GH1">
    <property type="family name" value="Glycoside Hydrolase Family 1"/>
</dbReference>
<evidence type="ECO:0000256" key="4">
    <source>
        <dbReference type="PROSITE-ProRule" id="PRU10055"/>
    </source>
</evidence>
<dbReference type="InterPro" id="IPR018120">
    <property type="entry name" value="Glyco_hydro_1_AS"/>
</dbReference>
<dbReference type="SUPFAM" id="SSF51445">
    <property type="entry name" value="(Trans)glycosidases"/>
    <property type="match status" value="1"/>
</dbReference>
<organism evidence="7">
    <name type="scientific">Lactobacillus acidophilus (strain ATCC 700396 / NCK56 / N2 / NCFM)</name>
    <dbReference type="NCBI Taxonomy" id="272621"/>
    <lineage>
        <taxon>Bacteria</taxon>
        <taxon>Bacillati</taxon>
        <taxon>Bacillota</taxon>
        <taxon>Bacilli</taxon>
        <taxon>Lactobacillales</taxon>
        <taxon>Lactobacillaceae</taxon>
        <taxon>Lactobacillus</taxon>
    </lineage>
</organism>
<dbReference type="eggNOG" id="COG2723">
    <property type="taxonomic scope" value="Bacteria"/>
</dbReference>
<dbReference type="GO" id="GO:0008706">
    <property type="term" value="F:6-phospho-beta-glucosidase activity"/>
    <property type="evidence" value="ECO:0007669"/>
    <property type="project" value="UniProtKB-EC"/>
</dbReference>
<dbReference type="BioCyc" id="LACI272621:G1G49-1538-MONOMER"/>
<dbReference type="Pfam" id="PF00232">
    <property type="entry name" value="Glyco_hydro_1"/>
    <property type="match status" value="1"/>
</dbReference>
<name>Q5FIT3_LACAC</name>
<dbReference type="GO" id="GO:0005829">
    <property type="term" value="C:cytosol"/>
    <property type="evidence" value="ECO:0007669"/>
    <property type="project" value="TreeGrafter"/>
</dbReference>